<evidence type="ECO:0000256" key="1">
    <source>
        <dbReference type="ARBA" id="ARBA00022527"/>
    </source>
</evidence>
<protein>
    <submittedName>
        <fullName evidence="8">Non-specific serine/threonine protein kinase</fullName>
    </submittedName>
</protein>
<name>A0AAV8A6T1_9EUKA</name>
<dbReference type="GO" id="GO:0005737">
    <property type="term" value="C:cytoplasm"/>
    <property type="evidence" value="ECO:0007669"/>
    <property type="project" value="TreeGrafter"/>
</dbReference>
<keyword evidence="3" id="KW-0547">Nucleotide-binding</keyword>
<feature type="region of interest" description="Disordered" evidence="6">
    <location>
        <begin position="540"/>
        <end position="560"/>
    </location>
</feature>
<dbReference type="InterPro" id="IPR000719">
    <property type="entry name" value="Prot_kinase_dom"/>
</dbReference>
<dbReference type="AlphaFoldDB" id="A0AAV8A6T1"/>
<dbReference type="PROSITE" id="PS50011">
    <property type="entry name" value="PROTEIN_KINASE_DOM"/>
    <property type="match status" value="1"/>
</dbReference>
<dbReference type="EMBL" id="JANTQA010000012">
    <property type="protein sequence ID" value="KAJ3449254.1"/>
    <property type="molecule type" value="Genomic_DNA"/>
</dbReference>
<dbReference type="InterPro" id="IPR011009">
    <property type="entry name" value="Kinase-like_dom_sf"/>
</dbReference>
<evidence type="ECO:0000256" key="4">
    <source>
        <dbReference type="ARBA" id="ARBA00022777"/>
    </source>
</evidence>
<feature type="region of interest" description="Disordered" evidence="6">
    <location>
        <begin position="473"/>
        <end position="507"/>
    </location>
</feature>
<organism evidence="8 9">
    <name type="scientific">Anaeramoeba flamelloides</name>
    <dbReference type="NCBI Taxonomy" id="1746091"/>
    <lineage>
        <taxon>Eukaryota</taxon>
        <taxon>Metamonada</taxon>
        <taxon>Anaeramoebidae</taxon>
        <taxon>Anaeramoeba</taxon>
    </lineage>
</organism>
<dbReference type="SMART" id="SM00220">
    <property type="entry name" value="S_TKc"/>
    <property type="match status" value="1"/>
</dbReference>
<evidence type="ECO:0000313" key="9">
    <source>
        <dbReference type="Proteomes" id="UP001146793"/>
    </source>
</evidence>
<dbReference type="PANTHER" id="PTHR24346">
    <property type="entry name" value="MAP/MICROTUBULE AFFINITY-REGULATING KINASE"/>
    <property type="match status" value="1"/>
</dbReference>
<evidence type="ECO:0000256" key="6">
    <source>
        <dbReference type="SAM" id="MobiDB-lite"/>
    </source>
</evidence>
<keyword evidence="4 8" id="KW-0418">Kinase</keyword>
<dbReference type="Proteomes" id="UP001146793">
    <property type="component" value="Unassembled WGS sequence"/>
</dbReference>
<proteinExistence type="predicted"/>
<gene>
    <name evidence="8" type="ORF">M0812_05399</name>
</gene>
<dbReference type="GO" id="GO:0035556">
    <property type="term" value="P:intracellular signal transduction"/>
    <property type="evidence" value="ECO:0007669"/>
    <property type="project" value="TreeGrafter"/>
</dbReference>
<evidence type="ECO:0000256" key="5">
    <source>
        <dbReference type="ARBA" id="ARBA00022840"/>
    </source>
</evidence>
<evidence type="ECO:0000256" key="2">
    <source>
        <dbReference type="ARBA" id="ARBA00022679"/>
    </source>
</evidence>
<dbReference type="SUPFAM" id="SSF56112">
    <property type="entry name" value="Protein kinase-like (PK-like)"/>
    <property type="match status" value="1"/>
</dbReference>
<dbReference type="Pfam" id="PF00069">
    <property type="entry name" value="Pkinase"/>
    <property type="match status" value="1"/>
</dbReference>
<keyword evidence="2" id="KW-0808">Transferase</keyword>
<dbReference type="GO" id="GO:0005524">
    <property type="term" value="F:ATP binding"/>
    <property type="evidence" value="ECO:0007669"/>
    <property type="project" value="UniProtKB-KW"/>
</dbReference>
<comment type="caution">
    <text evidence="8">The sequence shown here is derived from an EMBL/GenBank/DDBJ whole genome shotgun (WGS) entry which is preliminary data.</text>
</comment>
<keyword evidence="1 8" id="KW-0723">Serine/threonine-protein kinase</keyword>
<feature type="region of interest" description="Disordered" evidence="6">
    <location>
        <begin position="337"/>
        <end position="358"/>
    </location>
</feature>
<feature type="domain" description="Protein kinase" evidence="7">
    <location>
        <begin position="10"/>
        <end position="263"/>
    </location>
</feature>
<feature type="compositionally biased region" description="Basic residues" evidence="6">
    <location>
        <begin position="492"/>
        <end position="505"/>
    </location>
</feature>
<dbReference type="Gene3D" id="1.10.510.10">
    <property type="entry name" value="Transferase(Phosphotransferase) domain 1"/>
    <property type="match status" value="1"/>
</dbReference>
<feature type="compositionally biased region" description="Basic residues" evidence="6">
    <location>
        <begin position="337"/>
        <end position="346"/>
    </location>
</feature>
<evidence type="ECO:0000259" key="7">
    <source>
        <dbReference type="PROSITE" id="PS50011"/>
    </source>
</evidence>
<sequence length="806" mass="94279">MQQFAFIKDYHFLKLKRNTERGLIYTSLHKRTSAKVLIHVIKKTSKDQKACNNILKSIETIKNFYHSNLLNFLELYENKKNWIIVVEYLKGNNLHEWLKNKKKTNQNINLPKIFAQLLLLLEYFDSKKYYECKITPLNIIVDKNSQIKVDLSCLFPDLLSNYYLNLQKNDYLHFTKLTPRKDSKNYVFVLGLLLRYLFLNDELYLQKKKSHMNKDKITSNDDLETFTTPSNFRHPSRFLMRKMLRPEPENRPSLKWIKYSKWVIDSLQQIPKVKNLYRFPMNALFKKINLQVLFQMSCLKYDLELVVNDILNNPHGNICAAYKLLALQNWQSSSNKKKQHIKKSIKSKSESGQIQVKKSSTQPLDLSYKSMKEMKNIIKKTINSQKNQKIQIEKSNSNDSGILLDELSKDRNSTSGTNISPEYITGSSIISKTQSSDCSCLDRNFQKMIKLKQASSSSSEDVFYSFGNNTNEDDQKKVIKSKSNDLSLKKENSRKKKNYKTKNKGNGKVLIDKPQLTEEKDLKELKELLKKIVDCRNDVVSTSNSKKRKKKSKRGDIQKNKYTLKQKMNLIRSKLEIASKVGGNAISNLFSPRQIKRLKNKNNIFFNKKKENKNIICNSSRDDLITKKHKLKRITTTNNSIHSKNMRAQTLSNIPQMNYLKLKKYKSDDIINYNYSRFCYSTNDVTSIHWSLDESESFGLVSETTGKLAIQELFGSSLFQTNKQKIVDEIETIFQFIGISLKKIKRYHYLCKAILGKEIITFQIKIKNNKKNSLGKITIKNISSKPRLFHELWSNIYNDHKILFHL</sequence>
<reference evidence="8" key="1">
    <citation type="submission" date="2022-08" db="EMBL/GenBank/DDBJ databases">
        <title>Novel sulphate-reducing endosymbionts in the free-living metamonad Anaeramoeba.</title>
        <authorList>
            <person name="Jerlstrom-Hultqvist J."/>
            <person name="Cepicka I."/>
            <person name="Gallot-Lavallee L."/>
            <person name="Salas-Leiva D."/>
            <person name="Curtis B.A."/>
            <person name="Zahonova K."/>
            <person name="Pipaliya S."/>
            <person name="Dacks J."/>
            <person name="Roger A.J."/>
        </authorList>
    </citation>
    <scope>NUCLEOTIDE SEQUENCE</scope>
    <source>
        <strain evidence="8">Busselton2</strain>
    </source>
</reference>
<evidence type="ECO:0000256" key="3">
    <source>
        <dbReference type="ARBA" id="ARBA00022741"/>
    </source>
</evidence>
<evidence type="ECO:0000313" key="8">
    <source>
        <dbReference type="EMBL" id="KAJ3449254.1"/>
    </source>
</evidence>
<accession>A0AAV8A6T1</accession>
<dbReference type="GO" id="GO:0004674">
    <property type="term" value="F:protein serine/threonine kinase activity"/>
    <property type="evidence" value="ECO:0007669"/>
    <property type="project" value="UniProtKB-KW"/>
</dbReference>
<dbReference type="PANTHER" id="PTHR24346:SF82">
    <property type="entry name" value="KP78A-RELATED"/>
    <property type="match status" value="1"/>
</dbReference>
<keyword evidence="5" id="KW-0067">ATP-binding</keyword>